<dbReference type="InterPro" id="IPR002109">
    <property type="entry name" value="Glutaredoxin"/>
</dbReference>
<feature type="domain" description="Glutaredoxin" evidence="2">
    <location>
        <begin position="95"/>
        <end position="162"/>
    </location>
</feature>
<dbReference type="PANTHER" id="PTHR45694:SF5">
    <property type="entry name" value="GLUTAREDOXIN 2"/>
    <property type="match status" value="1"/>
</dbReference>
<dbReference type="SUPFAM" id="SSF52833">
    <property type="entry name" value="Thioredoxin-like"/>
    <property type="match status" value="1"/>
</dbReference>
<dbReference type="GO" id="GO:0005737">
    <property type="term" value="C:cytoplasm"/>
    <property type="evidence" value="ECO:0007669"/>
    <property type="project" value="TreeGrafter"/>
</dbReference>
<evidence type="ECO:0000256" key="1">
    <source>
        <dbReference type="SAM" id="SignalP"/>
    </source>
</evidence>
<organism evidence="3">
    <name type="scientific">Phaeocystis antarctica</name>
    <dbReference type="NCBI Taxonomy" id="33657"/>
    <lineage>
        <taxon>Eukaryota</taxon>
        <taxon>Haptista</taxon>
        <taxon>Haptophyta</taxon>
        <taxon>Prymnesiophyceae</taxon>
        <taxon>Phaeocystales</taxon>
        <taxon>Phaeocystaceae</taxon>
        <taxon>Phaeocystis</taxon>
    </lineage>
</organism>
<evidence type="ECO:0000313" key="3">
    <source>
        <dbReference type="EMBL" id="CAD8477557.1"/>
    </source>
</evidence>
<accession>A0A7S0HBS5</accession>
<reference evidence="3" key="1">
    <citation type="submission" date="2021-01" db="EMBL/GenBank/DDBJ databases">
        <authorList>
            <person name="Corre E."/>
            <person name="Pelletier E."/>
            <person name="Niang G."/>
            <person name="Scheremetjew M."/>
            <person name="Finn R."/>
            <person name="Kale V."/>
            <person name="Holt S."/>
            <person name="Cochrane G."/>
            <person name="Meng A."/>
            <person name="Brown T."/>
            <person name="Cohen L."/>
        </authorList>
    </citation>
    <scope>NUCLEOTIDE SEQUENCE</scope>
    <source>
        <strain evidence="3">CCMP1374</strain>
    </source>
</reference>
<gene>
    <name evidence="3" type="ORF">PANT1444_LOCUS5280</name>
</gene>
<dbReference type="PROSITE" id="PS51354">
    <property type="entry name" value="GLUTAREDOXIN_2"/>
    <property type="match status" value="1"/>
</dbReference>
<keyword evidence="1" id="KW-0732">Signal</keyword>
<proteinExistence type="predicted"/>
<dbReference type="PANTHER" id="PTHR45694">
    <property type="entry name" value="GLUTAREDOXIN 2"/>
    <property type="match status" value="1"/>
</dbReference>
<protein>
    <recommendedName>
        <fullName evidence="2">Glutaredoxin domain-containing protein</fullName>
    </recommendedName>
</protein>
<dbReference type="AlphaFoldDB" id="A0A7S0HBS5"/>
<feature type="signal peptide" evidence="1">
    <location>
        <begin position="1"/>
        <end position="18"/>
    </location>
</feature>
<dbReference type="EMBL" id="HBEP01009372">
    <property type="protein sequence ID" value="CAD8477557.1"/>
    <property type="molecule type" value="Transcribed_RNA"/>
</dbReference>
<dbReference type="InterPro" id="IPR036249">
    <property type="entry name" value="Thioredoxin-like_sf"/>
</dbReference>
<name>A0A7S0HBS5_9EUKA</name>
<dbReference type="Gene3D" id="3.40.30.10">
    <property type="entry name" value="Glutaredoxin"/>
    <property type="match status" value="1"/>
</dbReference>
<sequence length="194" mass="20375">MFMLRTLTICLLASMCNAFGLAHGRASTHSRASTLRMSESGPNPVLGIASLGMGLIKPIFKAEAALQATVLSLGSEDVREQARAQIETDRNYAPVVVYTYGLSPFSTECKAFLDGLGCKYEAIELGPEWFLLGPKASAMRAELAATTGQSSLPHVFIQGKSVGGLYSANDVGEGLSALQKSGELATMLKAAGAL</sequence>
<evidence type="ECO:0000259" key="2">
    <source>
        <dbReference type="Pfam" id="PF00462"/>
    </source>
</evidence>
<dbReference type="GO" id="GO:0015038">
    <property type="term" value="F:glutathione disulfide oxidoreductase activity"/>
    <property type="evidence" value="ECO:0007669"/>
    <property type="project" value="TreeGrafter"/>
</dbReference>
<feature type="chain" id="PRO_5031041595" description="Glutaredoxin domain-containing protein" evidence="1">
    <location>
        <begin position="19"/>
        <end position="194"/>
    </location>
</feature>
<dbReference type="Pfam" id="PF00462">
    <property type="entry name" value="Glutaredoxin"/>
    <property type="match status" value="1"/>
</dbReference>
<dbReference type="GO" id="GO:0034599">
    <property type="term" value="P:cellular response to oxidative stress"/>
    <property type="evidence" value="ECO:0007669"/>
    <property type="project" value="TreeGrafter"/>
</dbReference>